<dbReference type="Proteomes" id="UP001610563">
    <property type="component" value="Unassembled WGS sequence"/>
</dbReference>
<dbReference type="PANTHER" id="PTHR42718">
    <property type="entry name" value="MAJOR FACILITATOR SUPERFAMILY MULTIDRUG TRANSPORTER MFSC"/>
    <property type="match status" value="1"/>
</dbReference>
<comment type="caution">
    <text evidence="7">The sequence shown here is derived from an EMBL/GenBank/DDBJ whole genome shotgun (WGS) entry which is preliminary data.</text>
</comment>
<feature type="transmembrane region" description="Helical" evidence="5">
    <location>
        <begin position="101"/>
        <end position="119"/>
    </location>
</feature>
<organism evidence="7 8">
    <name type="scientific">Aspergillus keveii</name>
    <dbReference type="NCBI Taxonomy" id="714993"/>
    <lineage>
        <taxon>Eukaryota</taxon>
        <taxon>Fungi</taxon>
        <taxon>Dikarya</taxon>
        <taxon>Ascomycota</taxon>
        <taxon>Pezizomycotina</taxon>
        <taxon>Eurotiomycetes</taxon>
        <taxon>Eurotiomycetidae</taxon>
        <taxon>Eurotiales</taxon>
        <taxon>Aspergillaceae</taxon>
        <taxon>Aspergillus</taxon>
        <taxon>Aspergillus subgen. Nidulantes</taxon>
    </lineage>
</organism>
<name>A0ABR4GP40_9EURO</name>
<feature type="domain" description="Major facilitator superfamily (MFS) profile" evidence="6">
    <location>
        <begin position="35"/>
        <end position="457"/>
    </location>
</feature>
<evidence type="ECO:0000256" key="2">
    <source>
        <dbReference type="ARBA" id="ARBA00022692"/>
    </source>
</evidence>
<dbReference type="Pfam" id="PF07690">
    <property type="entry name" value="MFS_1"/>
    <property type="match status" value="1"/>
</dbReference>
<keyword evidence="3 5" id="KW-1133">Transmembrane helix</keyword>
<evidence type="ECO:0000256" key="3">
    <source>
        <dbReference type="ARBA" id="ARBA00022989"/>
    </source>
</evidence>
<dbReference type="InterPro" id="IPR020846">
    <property type="entry name" value="MFS_dom"/>
</dbReference>
<feature type="transmembrane region" description="Helical" evidence="5">
    <location>
        <begin position="351"/>
        <end position="369"/>
    </location>
</feature>
<feature type="transmembrane region" description="Helical" evidence="5">
    <location>
        <begin position="194"/>
        <end position="218"/>
    </location>
</feature>
<keyword evidence="8" id="KW-1185">Reference proteome</keyword>
<dbReference type="Gene3D" id="1.20.1250.20">
    <property type="entry name" value="MFS general substrate transporter like domains"/>
    <property type="match status" value="1"/>
</dbReference>
<reference evidence="7 8" key="1">
    <citation type="submission" date="2024-07" db="EMBL/GenBank/DDBJ databases">
        <title>Section-level genome sequencing and comparative genomics of Aspergillus sections Usti and Cavernicolus.</title>
        <authorList>
            <consortium name="Lawrence Berkeley National Laboratory"/>
            <person name="Nybo J.L."/>
            <person name="Vesth T.C."/>
            <person name="Theobald S."/>
            <person name="Frisvad J.C."/>
            <person name="Larsen T.O."/>
            <person name="Kjaerboelling I."/>
            <person name="Rothschild-Mancinelli K."/>
            <person name="Lyhne E.K."/>
            <person name="Kogle M.E."/>
            <person name="Barry K."/>
            <person name="Clum A."/>
            <person name="Na H."/>
            <person name="Ledsgaard L."/>
            <person name="Lin J."/>
            <person name="Lipzen A."/>
            <person name="Kuo A."/>
            <person name="Riley R."/>
            <person name="Mondo S."/>
            <person name="Labutti K."/>
            <person name="Haridas S."/>
            <person name="Pangalinan J."/>
            <person name="Salamov A.A."/>
            <person name="Simmons B.A."/>
            <person name="Magnuson J.K."/>
            <person name="Chen J."/>
            <person name="Drula E."/>
            <person name="Henrissat B."/>
            <person name="Wiebenga A."/>
            <person name="Lubbers R.J."/>
            <person name="Gomes A.C."/>
            <person name="Makela M.R."/>
            <person name="Stajich J."/>
            <person name="Grigoriev I.V."/>
            <person name="Mortensen U.H."/>
            <person name="De Vries R.P."/>
            <person name="Baker S.E."/>
            <person name="Andersen M.R."/>
        </authorList>
    </citation>
    <scope>NUCLEOTIDE SEQUENCE [LARGE SCALE GENOMIC DNA]</scope>
    <source>
        <strain evidence="7 8">CBS 209.92</strain>
    </source>
</reference>
<keyword evidence="4 5" id="KW-0472">Membrane</keyword>
<dbReference type="SUPFAM" id="SSF103473">
    <property type="entry name" value="MFS general substrate transporter"/>
    <property type="match status" value="1"/>
</dbReference>
<evidence type="ECO:0000256" key="5">
    <source>
        <dbReference type="SAM" id="Phobius"/>
    </source>
</evidence>
<gene>
    <name evidence="7" type="ORF">BJX66DRAFT_350960</name>
</gene>
<comment type="subcellular location">
    <subcellularLocation>
        <location evidence="1">Membrane</location>
        <topology evidence="1">Multi-pass membrane protein</topology>
    </subcellularLocation>
</comment>
<feature type="transmembrane region" description="Helical" evidence="5">
    <location>
        <begin position="295"/>
        <end position="320"/>
    </location>
</feature>
<feature type="transmembrane region" description="Helical" evidence="5">
    <location>
        <begin position="389"/>
        <end position="413"/>
    </location>
</feature>
<dbReference type="PANTHER" id="PTHR42718:SF23">
    <property type="entry name" value="MAJOR FACILITATOR SUPERFAMILY (MFS) PROFILE DOMAIN-CONTAINING PROTEIN"/>
    <property type="match status" value="1"/>
</dbReference>
<feature type="transmembrane region" description="Helical" evidence="5">
    <location>
        <begin position="131"/>
        <end position="152"/>
    </location>
</feature>
<accession>A0ABR4GP40</accession>
<evidence type="ECO:0000259" key="6">
    <source>
        <dbReference type="PROSITE" id="PS50850"/>
    </source>
</evidence>
<sequence>MRIPRSELETDSASLEPRIGKRPECFKSTFHEISFVIMATLAMATNSIVTGAMIIVTSSIGRDLDMTQAQITWISAATTLTAGAFQLPLGQLSDLLGRKPFFIVGLVGFSASSLVLGFAQNAFLLNVLAGFLGLFSAAIVPPAAGILGAAYAEPSRRKNWAFACFSAGTPVGFGVGAYEAGSFRGRLRAGLGEFDVLGTALTVFGVGLLTTGLTLGPIDGWKAAHVIAMLIVGFFFLVAFVFWENHCRNPLMPLHIWKDRVFSLLIPISILGIIAMISSNFWLALFLQELQHRSALGVAVELLAQVISAIISNIVAANILHRVNNSLIMAFGAAMYVLANVLLAVQDPHAVYWAFIFPSLLTNVMGLDLQFNVTNMYVMQSLPEHQQSLAAGIFNMFIRLGTTIGLGISTAVYSSVQERVDQSGGDAFQPFKGAFYVSVGFAVLACVFVPFLRVGTQGGAVKRE</sequence>
<feature type="transmembrane region" description="Helical" evidence="5">
    <location>
        <begin position="70"/>
        <end position="89"/>
    </location>
</feature>
<proteinExistence type="predicted"/>
<dbReference type="PROSITE" id="PS00216">
    <property type="entry name" value="SUGAR_TRANSPORT_1"/>
    <property type="match status" value="1"/>
</dbReference>
<protein>
    <submittedName>
        <fullName evidence="7">Major facilitator superfamily domain-containing protein</fullName>
    </submittedName>
</protein>
<dbReference type="InterPro" id="IPR036259">
    <property type="entry name" value="MFS_trans_sf"/>
</dbReference>
<dbReference type="EMBL" id="JBFTWV010000004">
    <property type="protein sequence ID" value="KAL2800265.1"/>
    <property type="molecule type" value="Genomic_DNA"/>
</dbReference>
<dbReference type="PROSITE" id="PS50850">
    <property type="entry name" value="MFS"/>
    <property type="match status" value="1"/>
</dbReference>
<dbReference type="InterPro" id="IPR011701">
    <property type="entry name" value="MFS"/>
</dbReference>
<dbReference type="Gene3D" id="1.20.1720.10">
    <property type="entry name" value="Multidrug resistance protein D"/>
    <property type="match status" value="1"/>
</dbReference>
<feature type="transmembrane region" description="Helical" evidence="5">
    <location>
        <begin position="35"/>
        <end position="58"/>
    </location>
</feature>
<feature type="transmembrane region" description="Helical" evidence="5">
    <location>
        <begin position="224"/>
        <end position="243"/>
    </location>
</feature>
<evidence type="ECO:0000313" key="7">
    <source>
        <dbReference type="EMBL" id="KAL2800265.1"/>
    </source>
</evidence>
<feature type="transmembrane region" description="Helical" evidence="5">
    <location>
        <begin position="433"/>
        <end position="454"/>
    </location>
</feature>
<evidence type="ECO:0000256" key="4">
    <source>
        <dbReference type="ARBA" id="ARBA00023136"/>
    </source>
</evidence>
<feature type="transmembrane region" description="Helical" evidence="5">
    <location>
        <begin position="264"/>
        <end position="283"/>
    </location>
</feature>
<dbReference type="InterPro" id="IPR005829">
    <property type="entry name" value="Sugar_transporter_CS"/>
</dbReference>
<evidence type="ECO:0000313" key="8">
    <source>
        <dbReference type="Proteomes" id="UP001610563"/>
    </source>
</evidence>
<keyword evidence="2 5" id="KW-0812">Transmembrane</keyword>
<feature type="transmembrane region" description="Helical" evidence="5">
    <location>
        <begin position="327"/>
        <end position="345"/>
    </location>
</feature>
<evidence type="ECO:0000256" key="1">
    <source>
        <dbReference type="ARBA" id="ARBA00004141"/>
    </source>
</evidence>